<comment type="caution">
    <text evidence="2">The sequence shown here is derived from an EMBL/GenBank/DDBJ whole genome shotgun (WGS) entry which is preliminary data.</text>
</comment>
<organism evidence="2 3">
    <name type="scientific">Marinobacterium lacunae</name>
    <dbReference type="NCBI Taxonomy" id="1232683"/>
    <lineage>
        <taxon>Bacteria</taxon>
        <taxon>Pseudomonadati</taxon>
        <taxon>Pseudomonadota</taxon>
        <taxon>Gammaproteobacteria</taxon>
        <taxon>Oceanospirillales</taxon>
        <taxon>Oceanospirillaceae</taxon>
        <taxon>Marinobacterium</taxon>
    </lineage>
</organism>
<dbReference type="RefSeq" id="WP_156042780.1">
    <property type="nucleotide sequence ID" value="NZ_JMQN01000013.1"/>
</dbReference>
<feature type="transmembrane region" description="Helical" evidence="1">
    <location>
        <begin position="7"/>
        <end position="25"/>
    </location>
</feature>
<protein>
    <submittedName>
        <fullName evidence="2">Uncharacterized protein</fullName>
    </submittedName>
</protein>
<dbReference type="Proteomes" id="UP000028252">
    <property type="component" value="Unassembled WGS sequence"/>
</dbReference>
<gene>
    <name evidence="2" type="ORF">ADIMK_0858</name>
</gene>
<dbReference type="STRING" id="1232683.ADIMK_0858"/>
<dbReference type="PATRIC" id="fig|1232683.4.peg.850"/>
<keyword evidence="1" id="KW-1133">Transmembrane helix</keyword>
<evidence type="ECO:0000313" key="2">
    <source>
        <dbReference type="EMBL" id="KEA65156.1"/>
    </source>
</evidence>
<evidence type="ECO:0000256" key="1">
    <source>
        <dbReference type="SAM" id="Phobius"/>
    </source>
</evidence>
<accession>A0A081G301</accession>
<proteinExistence type="predicted"/>
<keyword evidence="1" id="KW-0472">Membrane</keyword>
<dbReference type="EMBL" id="JMQN01000013">
    <property type="protein sequence ID" value="KEA65156.1"/>
    <property type="molecule type" value="Genomic_DNA"/>
</dbReference>
<evidence type="ECO:0000313" key="3">
    <source>
        <dbReference type="Proteomes" id="UP000028252"/>
    </source>
</evidence>
<keyword evidence="3" id="KW-1185">Reference proteome</keyword>
<reference evidence="2 3" key="1">
    <citation type="submission" date="2014-04" db="EMBL/GenBank/DDBJ databases">
        <title>Marinobacterium kochiensis sp. nov., isolated from sediment sample collected from Kochi backwaters in Kerala, India.</title>
        <authorList>
            <person name="Singh A."/>
            <person name="Pinnaka A.K."/>
        </authorList>
    </citation>
    <scope>NUCLEOTIDE SEQUENCE [LARGE SCALE GENOMIC DNA]</scope>
    <source>
        <strain evidence="2 3">AK27</strain>
    </source>
</reference>
<sequence length="57" mass="5977">MIDKQLAFELFTILLLLTLGTLVIMAGLPGWGLITVACLIGGSSIVMRTVQLSASSV</sequence>
<keyword evidence="1" id="KW-0812">Transmembrane</keyword>
<name>A0A081G301_9GAMM</name>
<dbReference type="AlphaFoldDB" id="A0A081G301"/>